<protein>
    <recommendedName>
        <fullName evidence="3">DUF982 domain-containing protein</fullName>
    </recommendedName>
</protein>
<gene>
    <name evidence="1" type="ORF">GGD57_002521</name>
</gene>
<dbReference type="RefSeq" id="WP_184470067.1">
    <property type="nucleotide sequence ID" value="NZ_JACIFY010000008.1"/>
</dbReference>
<evidence type="ECO:0000313" key="2">
    <source>
        <dbReference type="Proteomes" id="UP000540909"/>
    </source>
</evidence>
<dbReference type="Proteomes" id="UP000540909">
    <property type="component" value="Unassembled WGS sequence"/>
</dbReference>
<comment type="caution">
    <text evidence="1">The sequence shown here is derived from an EMBL/GenBank/DDBJ whole genome shotgun (WGS) entry which is preliminary data.</text>
</comment>
<dbReference type="EMBL" id="JACIFY010000008">
    <property type="protein sequence ID" value="MBB4235946.1"/>
    <property type="molecule type" value="Genomic_DNA"/>
</dbReference>
<proteinExistence type="predicted"/>
<sequence>MQRLGMADWHGSEDFAPLMLVMSGKEKPRLVRSLREIADTLITAWPADDGEEYIAAVKTCLDAIQGDIPAKAARAALIRAAEEAGIPVIAVAH</sequence>
<reference evidence="1 2" key="1">
    <citation type="submission" date="2020-08" db="EMBL/GenBank/DDBJ databases">
        <title>Genomic Encyclopedia of Type Strains, Phase IV (KMG-V): Genome sequencing to study the core and pangenomes of soil and plant-associated prokaryotes.</title>
        <authorList>
            <person name="Whitman W."/>
        </authorList>
    </citation>
    <scope>NUCLEOTIDE SEQUENCE [LARGE SCALE GENOMIC DNA]</scope>
    <source>
        <strain evidence="1 2">SEMIA 4089</strain>
    </source>
</reference>
<name>A0A7W6W529_9HYPH</name>
<accession>A0A7W6W529</accession>
<dbReference type="AlphaFoldDB" id="A0A7W6W529"/>
<dbReference type="Gene3D" id="6.10.250.730">
    <property type="match status" value="1"/>
</dbReference>
<evidence type="ECO:0000313" key="1">
    <source>
        <dbReference type="EMBL" id="MBB4235946.1"/>
    </source>
</evidence>
<evidence type="ECO:0008006" key="3">
    <source>
        <dbReference type="Google" id="ProtNLM"/>
    </source>
</evidence>
<organism evidence="1 2">
    <name type="scientific">Rhizobium esperanzae</name>
    <dbReference type="NCBI Taxonomy" id="1967781"/>
    <lineage>
        <taxon>Bacteria</taxon>
        <taxon>Pseudomonadati</taxon>
        <taxon>Pseudomonadota</taxon>
        <taxon>Alphaproteobacteria</taxon>
        <taxon>Hyphomicrobiales</taxon>
        <taxon>Rhizobiaceae</taxon>
        <taxon>Rhizobium/Agrobacterium group</taxon>
        <taxon>Rhizobium</taxon>
    </lineage>
</organism>
<dbReference type="Pfam" id="PF06169">
    <property type="entry name" value="DUF982"/>
    <property type="match status" value="1"/>
</dbReference>
<dbReference type="InterPro" id="IPR010385">
    <property type="entry name" value="DUF982"/>
</dbReference>